<gene>
    <name evidence="2" type="ORF">H9741_08540</name>
</gene>
<evidence type="ECO:0000259" key="1">
    <source>
        <dbReference type="Pfam" id="PF01863"/>
    </source>
</evidence>
<dbReference type="InterPro" id="IPR053136">
    <property type="entry name" value="UTP_pyrophosphatase-like"/>
</dbReference>
<dbReference type="Proteomes" id="UP000824204">
    <property type="component" value="Unassembled WGS sequence"/>
</dbReference>
<dbReference type="InterPro" id="IPR002725">
    <property type="entry name" value="YgjP-like_metallopeptidase"/>
</dbReference>
<dbReference type="EMBL" id="DXFX01000110">
    <property type="protein sequence ID" value="HIX08503.1"/>
    <property type="molecule type" value="Genomic_DNA"/>
</dbReference>
<protein>
    <submittedName>
        <fullName evidence="2">M48 family metallopeptidase</fullName>
    </submittedName>
</protein>
<evidence type="ECO:0000313" key="2">
    <source>
        <dbReference type="EMBL" id="HIX08503.1"/>
    </source>
</evidence>
<dbReference type="Gene3D" id="3.30.2010.10">
    <property type="entry name" value="Metalloproteases ('zincins'), catalytic domain"/>
    <property type="match status" value="1"/>
</dbReference>
<dbReference type="CDD" id="cd07344">
    <property type="entry name" value="M48_yhfN_like"/>
    <property type="match status" value="1"/>
</dbReference>
<organism evidence="2 3">
    <name type="scientific">Candidatus Borkfalkia faecipullorum</name>
    <dbReference type="NCBI Taxonomy" id="2838510"/>
    <lineage>
        <taxon>Bacteria</taxon>
        <taxon>Bacillati</taxon>
        <taxon>Bacillota</taxon>
        <taxon>Clostridia</taxon>
        <taxon>Christensenellales</taxon>
        <taxon>Christensenellaceae</taxon>
        <taxon>Candidatus Borkfalkia</taxon>
    </lineage>
</organism>
<evidence type="ECO:0000313" key="3">
    <source>
        <dbReference type="Proteomes" id="UP000824204"/>
    </source>
</evidence>
<sequence length="212" mass="24624">MLGVEYELIRSRRRTLAVTVTGGRVIVRAPQGMPAERILFFLESKQDWIKKTVAKQSDPKFAALRNGSAILVDGKEIPVFYGAKKDEERGGAFYCRDGRSVRKLLQSSRQLLLEEEMFSLVRQTGLEPSDVQVRDFRARWGSCGSDGVIKLNWRLLMLPADLRQYVLIHELCHLKEMNHSRAFWNLVQRFCPAYKQCLRRLKEYAFLTNLYH</sequence>
<dbReference type="PANTHER" id="PTHR30399">
    <property type="entry name" value="UNCHARACTERIZED PROTEIN YGJP"/>
    <property type="match status" value="1"/>
</dbReference>
<dbReference type="Pfam" id="PF01863">
    <property type="entry name" value="YgjP-like"/>
    <property type="match status" value="1"/>
</dbReference>
<feature type="domain" description="YgjP-like metallopeptidase" evidence="1">
    <location>
        <begin position="14"/>
        <end position="203"/>
    </location>
</feature>
<proteinExistence type="predicted"/>
<reference evidence="2" key="2">
    <citation type="submission" date="2021-04" db="EMBL/GenBank/DDBJ databases">
        <authorList>
            <person name="Gilroy R."/>
        </authorList>
    </citation>
    <scope>NUCLEOTIDE SEQUENCE</scope>
    <source>
        <strain evidence="2">811</strain>
    </source>
</reference>
<accession>A0A9D1V9K0</accession>
<dbReference type="AlphaFoldDB" id="A0A9D1V9K0"/>
<comment type="caution">
    <text evidence="2">The sequence shown here is derived from an EMBL/GenBank/DDBJ whole genome shotgun (WGS) entry which is preliminary data.</text>
</comment>
<name>A0A9D1V9K0_9FIRM</name>
<dbReference type="PANTHER" id="PTHR30399:SF1">
    <property type="entry name" value="UTP PYROPHOSPHATASE"/>
    <property type="match status" value="1"/>
</dbReference>
<reference evidence="2" key="1">
    <citation type="journal article" date="2021" name="PeerJ">
        <title>Extensive microbial diversity within the chicken gut microbiome revealed by metagenomics and culture.</title>
        <authorList>
            <person name="Gilroy R."/>
            <person name="Ravi A."/>
            <person name="Getino M."/>
            <person name="Pursley I."/>
            <person name="Horton D.L."/>
            <person name="Alikhan N.F."/>
            <person name="Baker D."/>
            <person name="Gharbi K."/>
            <person name="Hall N."/>
            <person name="Watson M."/>
            <person name="Adriaenssens E.M."/>
            <person name="Foster-Nyarko E."/>
            <person name="Jarju S."/>
            <person name="Secka A."/>
            <person name="Antonio M."/>
            <person name="Oren A."/>
            <person name="Chaudhuri R.R."/>
            <person name="La Ragione R."/>
            <person name="Hildebrand F."/>
            <person name="Pallen M.J."/>
        </authorList>
    </citation>
    <scope>NUCLEOTIDE SEQUENCE</scope>
    <source>
        <strain evidence="2">811</strain>
    </source>
</reference>